<dbReference type="InterPro" id="IPR036259">
    <property type="entry name" value="MFS_trans_sf"/>
</dbReference>
<evidence type="ECO:0000256" key="3">
    <source>
        <dbReference type="ARBA" id="ARBA00023136"/>
    </source>
</evidence>
<dbReference type="AlphaFoldDB" id="A0A3D9HDM4"/>
<comment type="caution">
    <text evidence="6">The sequence shown here is derived from an EMBL/GenBank/DDBJ whole genome shotgun (WGS) entry which is preliminary data.</text>
</comment>
<dbReference type="Gene3D" id="1.20.1250.20">
    <property type="entry name" value="MFS general substrate transporter like domains"/>
    <property type="match status" value="2"/>
</dbReference>
<keyword evidence="7" id="KW-1185">Reference proteome</keyword>
<gene>
    <name evidence="6" type="ORF">DFQ02_106198</name>
</gene>
<feature type="transmembrane region" description="Helical" evidence="4">
    <location>
        <begin position="212"/>
        <end position="233"/>
    </location>
</feature>
<feature type="transmembrane region" description="Helical" evidence="4">
    <location>
        <begin position="245"/>
        <end position="268"/>
    </location>
</feature>
<dbReference type="SUPFAM" id="SSF103473">
    <property type="entry name" value="MFS general substrate transporter"/>
    <property type="match status" value="1"/>
</dbReference>
<evidence type="ECO:0000313" key="7">
    <source>
        <dbReference type="Proteomes" id="UP000256629"/>
    </source>
</evidence>
<dbReference type="GO" id="GO:0005886">
    <property type="term" value="C:plasma membrane"/>
    <property type="evidence" value="ECO:0007669"/>
    <property type="project" value="TreeGrafter"/>
</dbReference>
<dbReference type="InterPro" id="IPR011701">
    <property type="entry name" value="MFS"/>
</dbReference>
<evidence type="ECO:0000313" key="6">
    <source>
        <dbReference type="EMBL" id="RED47570.1"/>
    </source>
</evidence>
<evidence type="ECO:0000256" key="4">
    <source>
        <dbReference type="SAM" id="Phobius"/>
    </source>
</evidence>
<dbReference type="Proteomes" id="UP000256629">
    <property type="component" value="Unassembled WGS sequence"/>
</dbReference>
<protein>
    <submittedName>
        <fullName evidence="6">Putative MFS family arabinose efflux permease</fullName>
    </submittedName>
</protein>
<feature type="transmembrane region" description="Helical" evidence="4">
    <location>
        <begin position="130"/>
        <end position="150"/>
    </location>
</feature>
<dbReference type="PROSITE" id="PS50850">
    <property type="entry name" value="MFS"/>
    <property type="match status" value="1"/>
</dbReference>
<name>A0A3D9HDM4_9FLAO</name>
<evidence type="ECO:0000256" key="2">
    <source>
        <dbReference type="ARBA" id="ARBA00022989"/>
    </source>
</evidence>
<feature type="transmembrane region" description="Helical" evidence="4">
    <location>
        <begin position="366"/>
        <end position="384"/>
    </location>
</feature>
<feature type="transmembrane region" description="Helical" evidence="4">
    <location>
        <begin position="7"/>
        <end position="25"/>
    </location>
</feature>
<dbReference type="PANTHER" id="PTHR23521:SF3">
    <property type="entry name" value="MFS TRANSPORTER"/>
    <property type="match status" value="1"/>
</dbReference>
<evidence type="ECO:0000256" key="1">
    <source>
        <dbReference type="ARBA" id="ARBA00022692"/>
    </source>
</evidence>
<keyword evidence="2 4" id="KW-1133">Transmembrane helix</keyword>
<feature type="transmembrane region" description="Helical" evidence="4">
    <location>
        <begin position="162"/>
        <end position="182"/>
    </location>
</feature>
<dbReference type="Pfam" id="PF07690">
    <property type="entry name" value="MFS_1"/>
    <property type="match status" value="1"/>
</dbReference>
<dbReference type="RefSeq" id="WP_116524541.1">
    <property type="nucleotide sequence ID" value="NZ_QRDX01000006.1"/>
</dbReference>
<organism evidence="6 7">
    <name type="scientific">Seonamhaeicola aphaedonensis</name>
    <dbReference type="NCBI Taxonomy" id="1461338"/>
    <lineage>
        <taxon>Bacteria</taxon>
        <taxon>Pseudomonadati</taxon>
        <taxon>Bacteroidota</taxon>
        <taxon>Flavobacteriia</taxon>
        <taxon>Flavobacteriales</taxon>
        <taxon>Flavobacteriaceae</taxon>
    </lineage>
</organism>
<feature type="transmembrane region" description="Helical" evidence="4">
    <location>
        <begin position="302"/>
        <end position="326"/>
    </location>
</feature>
<keyword evidence="1 4" id="KW-0812">Transmembrane</keyword>
<feature type="transmembrane region" description="Helical" evidence="4">
    <location>
        <begin position="75"/>
        <end position="92"/>
    </location>
</feature>
<dbReference type="EMBL" id="QRDX01000006">
    <property type="protein sequence ID" value="RED47570.1"/>
    <property type="molecule type" value="Genomic_DNA"/>
</dbReference>
<feature type="transmembrane region" description="Helical" evidence="4">
    <location>
        <begin position="98"/>
        <end position="118"/>
    </location>
</feature>
<proteinExistence type="predicted"/>
<evidence type="ECO:0000259" key="5">
    <source>
        <dbReference type="PROSITE" id="PS50850"/>
    </source>
</evidence>
<dbReference type="PANTHER" id="PTHR23521">
    <property type="entry name" value="TRANSPORTER MFS SUPERFAMILY"/>
    <property type="match status" value="1"/>
</dbReference>
<sequence>MNSQKNVLPLIVISQLFCTSLWFAGNAILDDLTSSLDLQENALGYLTSTVQFGFITGTLIFALLSIADRFSPSKVFFTCALLGALANLSITWQGNTFLSILILRFLTGFFLAGIYPVGMKIAADYYNKGLGKSLGFLVGALVIGTALPHLLKGVKGDYSWEIVLIITSSLALLGGLLILYFVPNGPYRTPNNKLDIYAILKIFKVKPFRSSAFGYFGHMWELYTFWAFVPVILQYYTKMHPETFFNIPLLSFIIIGVGGISCVLGGYLAQKVGTKKIASISLSLSVLCCLISPVLFFSNSQYLFVLFLIFWGMVVIADSPLLSTLVAQNAPPKFKGTALTIVNSVGFAITIVSIQLTTFLREVSDTPVILIVLVIGPILGLISLRNKKAY</sequence>
<dbReference type="GO" id="GO:0022857">
    <property type="term" value="F:transmembrane transporter activity"/>
    <property type="evidence" value="ECO:0007669"/>
    <property type="project" value="InterPro"/>
</dbReference>
<feature type="domain" description="Major facilitator superfamily (MFS) profile" evidence="5">
    <location>
        <begin position="1"/>
        <end position="388"/>
    </location>
</feature>
<feature type="transmembrane region" description="Helical" evidence="4">
    <location>
        <begin position="277"/>
        <end position="296"/>
    </location>
</feature>
<dbReference type="InterPro" id="IPR020846">
    <property type="entry name" value="MFS_dom"/>
</dbReference>
<reference evidence="6 7" key="1">
    <citation type="submission" date="2018-07" db="EMBL/GenBank/DDBJ databases">
        <title>Genomic Encyclopedia of Type Strains, Phase III (KMG-III): the genomes of soil and plant-associated and newly described type strains.</title>
        <authorList>
            <person name="Whitman W."/>
        </authorList>
    </citation>
    <scope>NUCLEOTIDE SEQUENCE [LARGE SCALE GENOMIC DNA]</scope>
    <source>
        <strain evidence="6 7">CECT 8487</strain>
    </source>
</reference>
<dbReference type="OrthoDB" id="9781976at2"/>
<keyword evidence="3 4" id="KW-0472">Membrane</keyword>
<feature type="transmembrane region" description="Helical" evidence="4">
    <location>
        <begin position="338"/>
        <end position="360"/>
    </location>
</feature>
<feature type="transmembrane region" description="Helical" evidence="4">
    <location>
        <begin position="45"/>
        <end position="63"/>
    </location>
</feature>
<accession>A0A3D9HDM4</accession>